<protein>
    <submittedName>
        <fullName evidence="4">XRE family transcriptional regulator</fullName>
    </submittedName>
</protein>
<evidence type="ECO:0000256" key="2">
    <source>
        <dbReference type="SAM" id="Phobius"/>
    </source>
</evidence>
<dbReference type="SMART" id="SM00530">
    <property type="entry name" value="HTH_XRE"/>
    <property type="match status" value="1"/>
</dbReference>
<feature type="transmembrane region" description="Helical" evidence="2">
    <location>
        <begin position="231"/>
        <end position="251"/>
    </location>
</feature>
<dbReference type="PANTHER" id="PTHR46558:SF13">
    <property type="entry name" value="HTH-TYPE TRANSCRIPTIONAL REGULATOR IMMR"/>
    <property type="match status" value="1"/>
</dbReference>
<dbReference type="Pfam" id="PF01381">
    <property type="entry name" value="HTH_3"/>
    <property type="match status" value="1"/>
</dbReference>
<dbReference type="AlphaFoldDB" id="A0A7C9JPZ3"/>
<feature type="transmembrane region" description="Helical" evidence="2">
    <location>
        <begin position="300"/>
        <end position="322"/>
    </location>
</feature>
<proteinExistence type="predicted"/>
<gene>
    <name evidence="4" type="ORF">D1639_03625</name>
</gene>
<feature type="domain" description="HTH cro/C1-type" evidence="3">
    <location>
        <begin position="29"/>
        <end position="83"/>
    </location>
</feature>
<dbReference type="Gene3D" id="1.10.260.40">
    <property type="entry name" value="lambda repressor-like DNA-binding domains"/>
    <property type="match status" value="1"/>
</dbReference>
<name>A0A7C9JPZ3_9BACT</name>
<accession>A0A7C9JPZ3</accession>
<keyword evidence="1" id="KW-0238">DNA-binding</keyword>
<organism evidence="4">
    <name type="scientific">Muribaculaceae bacterium Z82</name>
    <dbReference type="NCBI Taxonomy" id="2304548"/>
    <lineage>
        <taxon>Bacteria</taxon>
        <taxon>Pseudomonadati</taxon>
        <taxon>Bacteroidota</taxon>
        <taxon>Bacteroidia</taxon>
        <taxon>Bacteroidales</taxon>
        <taxon>Muribaculaceae</taxon>
    </lineage>
</organism>
<keyword evidence="2" id="KW-0812">Transmembrane</keyword>
<dbReference type="CDD" id="cd00093">
    <property type="entry name" value="HTH_XRE"/>
    <property type="match status" value="1"/>
</dbReference>
<dbReference type="GO" id="GO:0003677">
    <property type="term" value="F:DNA binding"/>
    <property type="evidence" value="ECO:0007669"/>
    <property type="project" value="UniProtKB-KW"/>
</dbReference>
<dbReference type="SUPFAM" id="SSF47413">
    <property type="entry name" value="lambda repressor-like DNA-binding domains"/>
    <property type="match status" value="1"/>
</dbReference>
<dbReference type="PANTHER" id="PTHR46558">
    <property type="entry name" value="TRACRIPTIONAL REGULATORY PROTEIN-RELATED-RELATED"/>
    <property type="match status" value="1"/>
</dbReference>
<dbReference type="EMBL" id="QWKH01000015">
    <property type="protein sequence ID" value="NBI34135.1"/>
    <property type="molecule type" value="Genomic_DNA"/>
</dbReference>
<reference evidence="4" key="1">
    <citation type="submission" date="2018-08" db="EMBL/GenBank/DDBJ databases">
        <title>Murine metabolic-syndrome-specific gut microbial biobank.</title>
        <authorList>
            <person name="Liu C."/>
        </authorList>
    </citation>
    <scope>NUCLEOTIDE SEQUENCE [LARGE SCALE GENOMIC DNA]</scope>
    <source>
        <strain evidence="4">Z82</strain>
    </source>
</reference>
<dbReference type="PROSITE" id="PS50943">
    <property type="entry name" value="HTH_CROC1"/>
    <property type="match status" value="1"/>
</dbReference>
<dbReference type="InterPro" id="IPR001387">
    <property type="entry name" value="Cro/C1-type_HTH"/>
</dbReference>
<comment type="caution">
    <text evidence="4">The sequence shown here is derived from an EMBL/GenBank/DDBJ whole genome shotgun (WGS) entry which is preliminary data.</text>
</comment>
<feature type="transmembrane region" description="Helical" evidence="2">
    <location>
        <begin position="342"/>
        <end position="362"/>
    </location>
</feature>
<evidence type="ECO:0000256" key="1">
    <source>
        <dbReference type="ARBA" id="ARBA00023125"/>
    </source>
</evidence>
<evidence type="ECO:0000259" key="3">
    <source>
        <dbReference type="PROSITE" id="PS50943"/>
    </source>
</evidence>
<feature type="transmembrane region" description="Helical" evidence="2">
    <location>
        <begin position="123"/>
        <end position="141"/>
    </location>
</feature>
<sequence>MVCGDRHGKNRHGKTTTRNEETMAFRENLLHLRAAHKLTQEQLAMRLGVSRQSVAKWESGTTYPEMDKLIALCQLFECTLDGLVTGDMTDQAPRTVFETAQAPVDLFGYDETMRSLGRKIPTGVAAICSGVSAGCLLFALGENSLYIPENIACALGFLLIILGVAAGLSFLVPAGLTYSAFCRAHPYLEDFYTEQDKQEARSEFTWQLLVGIIVLAMGIGAAIALDPYPAVEIFAPTIILGTVAVGVWFIIHGSMSLGRVNIQGYNEDTAEEITPSELARADLTDEQRARVSALQRKSRITGSLCGAIMLLATAIALCLLFVPMAQADFKNVSDHVLPYFWLPWPIGGLICGIVGLLTSVLLDEHAPVPEAGSSQTRS</sequence>
<feature type="transmembrane region" description="Helical" evidence="2">
    <location>
        <begin position="204"/>
        <end position="225"/>
    </location>
</feature>
<keyword evidence="2" id="KW-0472">Membrane</keyword>
<dbReference type="InterPro" id="IPR010982">
    <property type="entry name" value="Lambda_DNA-bd_dom_sf"/>
</dbReference>
<feature type="transmembrane region" description="Helical" evidence="2">
    <location>
        <begin position="147"/>
        <end position="171"/>
    </location>
</feature>
<keyword evidence="2" id="KW-1133">Transmembrane helix</keyword>
<evidence type="ECO:0000313" key="4">
    <source>
        <dbReference type="EMBL" id="NBI34135.1"/>
    </source>
</evidence>